<gene>
    <name evidence="2" type="ORF">NFG57_17990</name>
</gene>
<dbReference type="InterPro" id="IPR058652">
    <property type="entry name" value="VapC50_C"/>
</dbReference>
<proteinExistence type="predicted"/>
<name>A0AAU7KTH6_9GAMM</name>
<dbReference type="Pfam" id="PF26343">
    <property type="entry name" value="VapC50_C"/>
    <property type="match status" value="1"/>
</dbReference>
<feature type="domain" description="VapC50 C-terminal" evidence="1">
    <location>
        <begin position="36"/>
        <end position="90"/>
    </location>
</feature>
<protein>
    <recommendedName>
        <fullName evidence="1">VapC50 C-terminal domain-containing protein</fullName>
    </recommendedName>
</protein>
<dbReference type="EMBL" id="CP098828">
    <property type="protein sequence ID" value="XBO74679.1"/>
    <property type="molecule type" value="Genomic_DNA"/>
</dbReference>
<sequence length="95" mass="10456">MLAAAICAGAQFIVTFNLRDFSADTLAGFGIEAVHPDTFLEQQFESNEGLMVRTARRHRASLRKPPKSAEEYLGTLAACGLIVTAERLREFIDVL</sequence>
<dbReference type="AlphaFoldDB" id="A0AAU7KTH6"/>
<evidence type="ECO:0000313" key="2">
    <source>
        <dbReference type="EMBL" id="XBO74679.1"/>
    </source>
</evidence>
<accession>A0AAU7KTH6</accession>
<evidence type="ECO:0000259" key="1">
    <source>
        <dbReference type="Pfam" id="PF26343"/>
    </source>
</evidence>
<dbReference type="RefSeq" id="WP_348814900.1">
    <property type="nucleotide sequence ID" value="NZ_CP098828.1"/>
</dbReference>
<organism evidence="2">
    <name type="scientific">Halomonas sp. H10-59</name>
    <dbReference type="NCBI Taxonomy" id="2950874"/>
    <lineage>
        <taxon>Bacteria</taxon>
        <taxon>Pseudomonadati</taxon>
        <taxon>Pseudomonadota</taxon>
        <taxon>Gammaproteobacteria</taxon>
        <taxon>Oceanospirillales</taxon>
        <taxon>Halomonadaceae</taxon>
        <taxon>Halomonas</taxon>
    </lineage>
</organism>
<reference evidence="2" key="1">
    <citation type="submission" date="2022-06" db="EMBL/GenBank/DDBJ databases">
        <title>A novel DMS-producing enzyme.</title>
        <authorList>
            <person name="Zhang Y."/>
        </authorList>
    </citation>
    <scope>NUCLEOTIDE SEQUENCE</scope>
    <source>
        <strain evidence="2">H10-59</strain>
    </source>
</reference>